<feature type="domain" description="ApeI dehydratase-like" evidence="1">
    <location>
        <begin position="27"/>
        <end position="100"/>
    </location>
</feature>
<name>A0ABY5YZ25_9ACTN</name>
<organism evidence="2 3">
    <name type="scientific">Dactylosporangium roseum</name>
    <dbReference type="NCBI Taxonomy" id="47989"/>
    <lineage>
        <taxon>Bacteria</taxon>
        <taxon>Bacillati</taxon>
        <taxon>Actinomycetota</taxon>
        <taxon>Actinomycetes</taxon>
        <taxon>Micromonosporales</taxon>
        <taxon>Micromonosporaceae</taxon>
        <taxon>Dactylosporangium</taxon>
    </lineage>
</organism>
<dbReference type="Gene3D" id="3.10.129.10">
    <property type="entry name" value="Hotdog Thioesterase"/>
    <property type="match status" value="1"/>
</dbReference>
<dbReference type="Proteomes" id="UP001058271">
    <property type="component" value="Chromosome"/>
</dbReference>
<gene>
    <name evidence="2" type="ORF">Drose_26715</name>
</gene>
<sequence>MRPTRYATAFDALAEPPVVRRTSGRVDVTLRVRVDDAAEILAGHYPGVPIMPGVLVLDAVQQAVGAACGSGVRITAVERVRFLSPLRPGDVLALTVSITVEGAVRALGRQRDGRLAIDLRARLDGTPADD</sequence>
<accession>A0ABY5YZ25</accession>
<proteinExistence type="predicted"/>
<dbReference type="RefSeq" id="WP_260724110.1">
    <property type="nucleotide sequence ID" value="NZ_BAAABS010000052.1"/>
</dbReference>
<dbReference type="InterPro" id="IPR054545">
    <property type="entry name" value="ApeI-like"/>
</dbReference>
<evidence type="ECO:0000259" key="1">
    <source>
        <dbReference type="Pfam" id="PF22818"/>
    </source>
</evidence>
<dbReference type="Pfam" id="PF22818">
    <property type="entry name" value="ApeI-like"/>
    <property type="match status" value="1"/>
</dbReference>
<keyword evidence="3" id="KW-1185">Reference proteome</keyword>
<protein>
    <submittedName>
        <fullName evidence="2">Beta-hydroxyacyl-ACP dehydratase</fullName>
    </submittedName>
</protein>
<evidence type="ECO:0000313" key="2">
    <source>
        <dbReference type="EMBL" id="UWZ34772.1"/>
    </source>
</evidence>
<dbReference type="EMBL" id="CP073721">
    <property type="protein sequence ID" value="UWZ34772.1"/>
    <property type="molecule type" value="Genomic_DNA"/>
</dbReference>
<evidence type="ECO:0000313" key="3">
    <source>
        <dbReference type="Proteomes" id="UP001058271"/>
    </source>
</evidence>
<dbReference type="InterPro" id="IPR029069">
    <property type="entry name" value="HotDog_dom_sf"/>
</dbReference>
<dbReference type="SUPFAM" id="SSF54637">
    <property type="entry name" value="Thioesterase/thiol ester dehydrase-isomerase"/>
    <property type="match status" value="1"/>
</dbReference>
<reference evidence="2" key="1">
    <citation type="submission" date="2021-04" db="EMBL/GenBank/DDBJ databases">
        <title>Biosynthetic gene clusters of Dactylosporangioum roseum.</title>
        <authorList>
            <person name="Hartkoorn R.C."/>
            <person name="Beaudoing E."/>
            <person name="Hot D."/>
            <person name="Moureu S."/>
        </authorList>
    </citation>
    <scope>NUCLEOTIDE SEQUENCE</scope>
    <source>
        <strain evidence="2">NRRL B-16295</strain>
    </source>
</reference>